<dbReference type="EC" id="2.1.1.77" evidence="3 9"/>
<keyword evidence="6 10" id="KW-0489">Methyltransferase</keyword>
<dbReference type="PANTHER" id="PTHR11579">
    <property type="entry name" value="PROTEIN-L-ISOASPARTATE O-METHYLTRANSFERASE"/>
    <property type="match status" value="1"/>
</dbReference>
<accession>A0A2M7CQE0</accession>
<dbReference type="SUPFAM" id="SSF53335">
    <property type="entry name" value="S-adenosyl-L-methionine-dependent methyltransferases"/>
    <property type="match status" value="1"/>
</dbReference>
<dbReference type="GO" id="GO:0005737">
    <property type="term" value="C:cytoplasm"/>
    <property type="evidence" value="ECO:0007669"/>
    <property type="project" value="UniProtKB-SubCell"/>
</dbReference>
<evidence type="ECO:0000256" key="6">
    <source>
        <dbReference type="ARBA" id="ARBA00022603"/>
    </source>
</evidence>
<dbReference type="Proteomes" id="UP000230595">
    <property type="component" value="Unassembled WGS sequence"/>
</dbReference>
<evidence type="ECO:0000256" key="1">
    <source>
        <dbReference type="ARBA" id="ARBA00004496"/>
    </source>
</evidence>
<keyword evidence="8" id="KW-0949">S-adenosyl-L-methionine</keyword>
<evidence type="ECO:0000256" key="4">
    <source>
        <dbReference type="ARBA" id="ARBA00013346"/>
    </source>
</evidence>
<comment type="caution">
    <text evidence="10">The sequence shown here is derived from an EMBL/GenBank/DDBJ whole genome shotgun (WGS) entry which is preliminary data.</text>
</comment>
<evidence type="ECO:0000256" key="7">
    <source>
        <dbReference type="ARBA" id="ARBA00022679"/>
    </source>
</evidence>
<dbReference type="CDD" id="cd02440">
    <property type="entry name" value="AdoMet_MTases"/>
    <property type="match status" value="1"/>
</dbReference>
<dbReference type="GO" id="GO:0030091">
    <property type="term" value="P:protein repair"/>
    <property type="evidence" value="ECO:0007669"/>
    <property type="project" value="UniProtKB-UniRule"/>
</dbReference>
<protein>
    <recommendedName>
        <fullName evidence="4 9">Protein-L-isoaspartate O-methyltransferase</fullName>
        <ecNumber evidence="3 9">2.1.1.77</ecNumber>
    </recommendedName>
</protein>
<evidence type="ECO:0000256" key="8">
    <source>
        <dbReference type="ARBA" id="ARBA00022691"/>
    </source>
</evidence>
<dbReference type="InterPro" id="IPR029063">
    <property type="entry name" value="SAM-dependent_MTases_sf"/>
</dbReference>
<dbReference type="PANTHER" id="PTHR11579:SF0">
    <property type="entry name" value="PROTEIN-L-ISOASPARTATE(D-ASPARTATE) O-METHYLTRANSFERASE"/>
    <property type="match status" value="1"/>
</dbReference>
<evidence type="ECO:0000256" key="5">
    <source>
        <dbReference type="ARBA" id="ARBA00022490"/>
    </source>
</evidence>
<comment type="similarity">
    <text evidence="2">Belongs to the methyltransferase superfamily. L-isoaspartyl/D-aspartyl protein methyltransferase family.</text>
</comment>
<keyword evidence="7 10" id="KW-0808">Transferase</keyword>
<dbReference type="EMBL" id="PEUH01000015">
    <property type="protein sequence ID" value="PIV31884.1"/>
    <property type="molecule type" value="Genomic_DNA"/>
</dbReference>
<reference evidence="11" key="1">
    <citation type="submission" date="2017-09" db="EMBL/GenBank/DDBJ databases">
        <title>Depth-based differentiation of microbial function through sediment-hosted aquifers and enrichment of novel symbionts in the deep terrestrial subsurface.</title>
        <authorList>
            <person name="Probst A.J."/>
            <person name="Ladd B."/>
            <person name="Jarett J.K."/>
            <person name="Geller-Mcgrath D.E."/>
            <person name="Sieber C.M.K."/>
            <person name="Emerson J.B."/>
            <person name="Anantharaman K."/>
            <person name="Thomas B.C."/>
            <person name="Malmstrom R."/>
            <person name="Stieglmeier M."/>
            <person name="Klingl A."/>
            <person name="Woyke T."/>
            <person name="Ryan C.M."/>
            <person name="Banfield J.F."/>
        </authorList>
    </citation>
    <scope>NUCLEOTIDE SEQUENCE [LARGE SCALE GENOMIC DNA]</scope>
</reference>
<dbReference type="GO" id="GO:0004719">
    <property type="term" value="F:protein-L-isoaspartate (D-aspartate) O-methyltransferase activity"/>
    <property type="evidence" value="ECO:0007669"/>
    <property type="project" value="UniProtKB-UniRule"/>
</dbReference>
<dbReference type="InterPro" id="IPR000682">
    <property type="entry name" value="PCMT"/>
</dbReference>
<keyword evidence="5" id="KW-0963">Cytoplasm</keyword>
<comment type="subcellular location">
    <subcellularLocation>
        <location evidence="1">Cytoplasm</location>
    </subcellularLocation>
</comment>
<dbReference type="AlphaFoldDB" id="A0A2M7CQE0"/>
<organism evidence="10 11">
    <name type="scientific">Candidatus Wolfebacteria bacterium CG02_land_8_20_14_3_00_37_12</name>
    <dbReference type="NCBI Taxonomy" id="1975066"/>
    <lineage>
        <taxon>Bacteria</taxon>
        <taxon>Candidatus Wolfeibacteriota</taxon>
    </lineage>
</organism>
<dbReference type="Pfam" id="PF01135">
    <property type="entry name" value="PCMT"/>
    <property type="match status" value="1"/>
</dbReference>
<evidence type="ECO:0000256" key="9">
    <source>
        <dbReference type="NCBIfam" id="TIGR00080"/>
    </source>
</evidence>
<name>A0A2M7CQE0_9BACT</name>
<evidence type="ECO:0000256" key="3">
    <source>
        <dbReference type="ARBA" id="ARBA00011890"/>
    </source>
</evidence>
<gene>
    <name evidence="10" type="primary">pcm</name>
    <name evidence="10" type="ORF">COS33_00845</name>
</gene>
<evidence type="ECO:0000313" key="10">
    <source>
        <dbReference type="EMBL" id="PIV31884.1"/>
    </source>
</evidence>
<evidence type="ECO:0000313" key="11">
    <source>
        <dbReference type="Proteomes" id="UP000230595"/>
    </source>
</evidence>
<dbReference type="GO" id="GO:0032259">
    <property type="term" value="P:methylation"/>
    <property type="evidence" value="ECO:0007669"/>
    <property type="project" value="UniProtKB-KW"/>
</dbReference>
<sequence length="234" mass="25942">MNLSTDYENFIPLEKNSLTGLVNSLIKDGYLKTPEIIEAFKKIDRQDFVPEEQKNEAYINAPLSIGFGQTISQPLTVAFMLELLEPKRGEKILDIGSGSGWVSGLLAQIVGERGKIISIERVSELKEMAEKNISKYGFINPTHKKIMCGVENSVVEIVLGDGSKGYKKEADYDKIIAAASAQNELPKEWQKQLKIGGRIVAPLGDSIVVIDKIGKNKYNVKKYFGFSFVPLISN</sequence>
<evidence type="ECO:0000256" key="2">
    <source>
        <dbReference type="ARBA" id="ARBA00005369"/>
    </source>
</evidence>
<dbReference type="NCBIfam" id="TIGR00080">
    <property type="entry name" value="pimt"/>
    <property type="match status" value="1"/>
</dbReference>
<dbReference type="Gene3D" id="3.40.50.150">
    <property type="entry name" value="Vaccinia Virus protein VP39"/>
    <property type="match status" value="1"/>
</dbReference>
<proteinExistence type="inferred from homology"/>